<feature type="region of interest" description="Disordered" evidence="1">
    <location>
        <begin position="140"/>
        <end position="185"/>
    </location>
</feature>
<proteinExistence type="predicted"/>
<evidence type="ECO:0000313" key="3">
    <source>
        <dbReference type="Proteomes" id="UP001432014"/>
    </source>
</evidence>
<evidence type="ECO:0000256" key="1">
    <source>
        <dbReference type="SAM" id="MobiDB-lite"/>
    </source>
</evidence>
<dbReference type="Proteomes" id="UP001432014">
    <property type="component" value="Chromosome"/>
</dbReference>
<gene>
    <name evidence="2" type="ORF">OG469_03085</name>
</gene>
<sequence length="185" mass="18099">MAGHAARRQFVPHRQVALRALGPLTVAAGESLCIGPGGSQTGPLTVRPGGALSVSAAPVTGPVSADGALAVAICAARLTGPVTVRHSGGFVLIGSGQDGPARCDGNSLKGPLTVDANTGGVQVSANTVTGPVRITGNSGGGLPPQPAGPAFEANQVTGPVTCEGNEPGLRQTDDTVDGPRSGQCR</sequence>
<dbReference type="RefSeq" id="WP_329500885.1">
    <property type="nucleotide sequence ID" value="NZ_CP108460.1"/>
</dbReference>
<name>A0ABZ1W172_9ACTN</name>
<reference evidence="2 3" key="1">
    <citation type="submission" date="2022-10" db="EMBL/GenBank/DDBJ databases">
        <title>The complete genomes of actinobacterial strains from the NBC collection.</title>
        <authorList>
            <person name="Joergensen T.S."/>
            <person name="Alvarez Arevalo M."/>
            <person name="Sterndorff E.B."/>
            <person name="Faurdal D."/>
            <person name="Vuksanovic O."/>
            <person name="Mourched A.-S."/>
            <person name="Charusanti P."/>
            <person name="Shaw S."/>
            <person name="Blin K."/>
            <person name="Weber T."/>
        </authorList>
    </citation>
    <scope>NUCLEOTIDE SEQUENCE [LARGE SCALE GENOMIC DNA]</scope>
    <source>
        <strain evidence="2 3">NBC_01247</strain>
    </source>
</reference>
<evidence type="ECO:0000313" key="2">
    <source>
        <dbReference type="EMBL" id="WUS54578.1"/>
    </source>
</evidence>
<protein>
    <submittedName>
        <fullName evidence="2">Uncharacterized protein</fullName>
    </submittedName>
</protein>
<dbReference type="EMBL" id="CP108482">
    <property type="protein sequence ID" value="WUS54578.1"/>
    <property type="molecule type" value="Genomic_DNA"/>
</dbReference>
<keyword evidence="3" id="KW-1185">Reference proteome</keyword>
<accession>A0ABZ1W172</accession>
<organism evidence="2 3">
    <name type="scientific">Kitasatospora herbaricolor</name>
    <dbReference type="NCBI Taxonomy" id="68217"/>
    <lineage>
        <taxon>Bacteria</taxon>
        <taxon>Bacillati</taxon>
        <taxon>Actinomycetota</taxon>
        <taxon>Actinomycetes</taxon>
        <taxon>Kitasatosporales</taxon>
        <taxon>Streptomycetaceae</taxon>
        <taxon>Kitasatospora</taxon>
    </lineage>
</organism>